<gene>
    <name evidence="8" type="ORF">UMN_1404_01</name>
</gene>
<dbReference type="EMBL" id="FJ107814">
    <property type="protein sequence ID" value="AFG61600.1"/>
    <property type="molecule type" value="Genomic_DNA"/>
</dbReference>
<dbReference type="GO" id="GO:0016020">
    <property type="term" value="C:membrane"/>
    <property type="evidence" value="ECO:0007669"/>
    <property type="project" value="UniProtKB-SubCell"/>
</dbReference>
<protein>
    <recommendedName>
        <fullName evidence="7">Glycerol-3-phosphate acyltransferase RAM2/GPAT1-8 HAD-like domain-containing protein</fullName>
    </recommendedName>
</protein>
<name>H9WHV6_PINTA</name>
<evidence type="ECO:0000313" key="9">
    <source>
        <dbReference type="EMBL" id="AFG61600.1"/>
    </source>
</evidence>
<dbReference type="EMBL" id="FJ107823">
    <property type="protein sequence ID" value="AFG61603.1"/>
    <property type="molecule type" value="Genomic_DNA"/>
</dbReference>
<keyword evidence="4" id="KW-0812">Transmembrane</keyword>
<dbReference type="Pfam" id="PF23270">
    <property type="entry name" value="HAD_RAM2_N"/>
    <property type="match status" value="1"/>
</dbReference>
<keyword evidence="3" id="KW-0808">Transferase</keyword>
<dbReference type="InterPro" id="IPR056462">
    <property type="entry name" value="HAD_RAM2/GPAT1-8"/>
</dbReference>
<evidence type="ECO:0000313" key="8">
    <source>
        <dbReference type="EMBL" id="AFG61599.1"/>
    </source>
</evidence>
<accession>H9WHV6</accession>
<dbReference type="GO" id="GO:0010143">
    <property type="term" value="P:cutin biosynthetic process"/>
    <property type="evidence" value="ECO:0007669"/>
    <property type="project" value="TreeGrafter"/>
</dbReference>
<dbReference type="EMBL" id="FJ107830">
    <property type="protein sequence ID" value="AFG61599.1"/>
    <property type="molecule type" value="Genomic_DNA"/>
</dbReference>
<dbReference type="EMBL" id="FJ107828">
    <property type="protein sequence ID" value="AFG61602.1"/>
    <property type="molecule type" value="Genomic_DNA"/>
</dbReference>
<evidence type="ECO:0000256" key="5">
    <source>
        <dbReference type="ARBA" id="ARBA00022989"/>
    </source>
</evidence>
<proteinExistence type="inferred from homology"/>
<dbReference type="GO" id="GO:0016791">
    <property type="term" value="F:phosphatase activity"/>
    <property type="evidence" value="ECO:0007669"/>
    <property type="project" value="TreeGrafter"/>
</dbReference>
<dbReference type="PANTHER" id="PTHR15486:SF96">
    <property type="entry name" value="LIPID DROPLET-REGULATING VLDL ASSEMBLY FACTOR AUP1"/>
    <property type="match status" value="1"/>
</dbReference>
<feature type="non-terminal residue" evidence="8">
    <location>
        <position position="101"/>
    </location>
</feature>
<evidence type="ECO:0000256" key="4">
    <source>
        <dbReference type="ARBA" id="ARBA00022692"/>
    </source>
</evidence>
<dbReference type="AlphaFoldDB" id="H9WHV6"/>
<dbReference type="GO" id="GO:0090447">
    <property type="term" value="F:glycerol-3-phosphate 2-O-acyltransferase activity"/>
    <property type="evidence" value="ECO:0007669"/>
    <property type="project" value="TreeGrafter"/>
</dbReference>
<evidence type="ECO:0000256" key="1">
    <source>
        <dbReference type="ARBA" id="ARBA00004370"/>
    </source>
</evidence>
<evidence type="ECO:0000313" key="12">
    <source>
        <dbReference type="EMBL" id="AFG61603.1"/>
    </source>
</evidence>
<evidence type="ECO:0000256" key="2">
    <source>
        <dbReference type="ARBA" id="ARBA00007937"/>
    </source>
</evidence>
<evidence type="ECO:0000313" key="11">
    <source>
        <dbReference type="EMBL" id="AFG61602.1"/>
    </source>
</evidence>
<dbReference type="PANTHER" id="PTHR15486">
    <property type="entry name" value="ANCIENT UBIQUITOUS PROTEIN"/>
    <property type="match status" value="1"/>
</dbReference>
<sequence>MEFVRLLEYFCQLLPITSRLRARRVGGAQRGKLQISTNFTSVAKCSISESRENQNLVCNLDGTLLRSRSPFPYFMLMAFEAGSPVRALVLLLVWPLVWFLS</sequence>
<keyword evidence="6" id="KW-0472">Membrane</keyword>
<keyword evidence="5" id="KW-1133">Transmembrane helix</keyword>
<comment type="subcellular location">
    <subcellularLocation>
        <location evidence="1">Membrane</location>
    </subcellularLocation>
</comment>
<feature type="domain" description="Glycerol-3-phosphate acyltransferase RAM2/GPAT1-8 HAD-like" evidence="7">
    <location>
        <begin position="56"/>
        <end position="100"/>
    </location>
</feature>
<evidence type="ECO:0000256" key="6">
    <source>
        <dbReference type="ARBA" id="ARBA00023136"/>
    </source>
</evidence>
<evidence type="ECO:0000256" key="3">
    <source>
        <dbReference type="ARBA" id="ARBA00022679"/>
    </source>
</evidence>
<evidence type="ECO:0000313" key="10">
    <source>
        <dbReference type="EMBL" id="AFG61601.1"/>
    </source>
</evidence>
<reference evidence="8" key="1">
    <citation type="submission" date="2008-08" db="EMBL/GenBank/DDBJ databases">
        <title>Nucleotide Diversity and Divergence in the Loblolly Pine Gene Space.</title>
        <authorList>
            <person name="Neale D.B."/>
            <person name="Wegrzyn J.L."/>
            <person name="Lee J.M."/>
            <person name="Eckert A.J."/>
            <person name="Liechty J.D."/>
            <person name="Stevens K.A."/>
            <person name="Langley C.H."/>
        </authorList>
    </citation>
    <scope>NUCLEOTIDE SEQUENCE</scope>
    <source>
        <strain evidence="8">3792</strain>
        <strain evidence="12">3800</strain>
        <strain evidence="9">3801</strain>
        <strain evidence="11">3802</strain>
        <strain evidence="10">3807</strain>
        <tissue evidence="8">Megagametophyte</tissue>
    </source>
</reference>
<dbReference type="EMBL" id="FJ107821">
    <property type="protein sequence ID" value="AFG61601.1"/>
    <property type="molecule type" value="Genomic_DNA"/>
</dbReference>
<evidence type="ECO:0000259" key="7">
    <source>
        <dbReference type="Pfam" id="PF23270"/>
    </source>
</evidence>
<organism evidence="8">
    <name type="scientific">Pinus taeda</name>
    <name type="common">Loblolly pine</name>
    <dbReference type="NCBI Taxonomy" id="3352"/>
    <lineage>
        <taxon>Eukaryota</taxon>
        <taxon>Viridiplantae</taxon>
        <taxon>Streptophyta</taxon>
        <taxon>Embryophyta</taxon>
        <taxon>Tracheophyta</taxon>
        <taxon>Spermatophyta</taxon>
        <taxon>Pinopsida</taxon>
        <taxon>Pinidae</taxon>
        <taxon>Conifers I</taxon>
        <taxon>Pinales</taxon>
        <taxon>Pinaceae</taxon>
        <taxon>Pinus</taxon>
        <taxon>Pinus subgen. Pinus</taxon>
    </lineage>
</organism>
<comment type="similarity">
    <text evidence="2">Belongs to the GPAT/DAPAT family.</text>
</comment>